<dbReference type="Pfam" id="PF13193">
    <property type="entry name" value="AMP-binding_C"/>
    <property type="match status" value="1"/>
</dbReference>
<dbReference type="SUPFAM" id="SSF56801">
    <property type="entry name" value="Acetyl-CoA synthetase-like"/>
    <property type="match status" value="3"/>
</dbReference>
<dbReference type="Proteomes" id="UP000198327">
    <property type="component" value="Unassembled WGS sequence"/>
</dbReference>
<dbReference type="Gene3D" id="3.30.559.10">
    <property type="entry name" value="Chloramphenicol acetyltransferase-like domain"/>
    <property type="match status" value="5"/>
</dbReference>
<keyword evidence="7" id="KW-1185">Reference proteome</keyword>
<feature type="domain" description="Carrier" evidence="5">
    <location>
        <begin position="4075"/>
        <end position="4149"/>
    </location>
</feature>
<dbReference type="Pfam" id="PF00550">
    <property type="entry name" value="PP-binding"/>
    <property type="match status" value="4"/>
</dbReference>
<dbReference type="InterPro" id="IPR025110">
    <property type="entry name" value="AMP-bd_C"/>
</dbReference>
<dbReference type="OrthoDB" id="4501954at2"/>
<dbReference type="Gene3D" id="2.30.38.10">
    <property type="entry name" value="Luciferase, Domain 3"/>
    <property type="match status" value="3"/>
</dbReference>
<dbReference type="SUPFAM" id="SSF52777">
    <property type="entry name" value="CoA-dependent acyltransferases"/>
    <property type="match status" value="10"/>
</dbReference>
<dbReference type="FunFam" id="3.40.50.980:FF:000001">
    <property type="entry name" value="Non-ribosomal peptide synthetase"/>
    <property type="match status" value="1"/>
</dbReference>
<dbReference type="InterPro" id="IPR036736">
    <property type="entry name" value="ACP-like_sf"/>
</dbReference>
<evidence type="ECO:0000256" key="3">
    <source>
        <dbReference type="ARBA" id="ARBA00022553"/>
    </source>
</evidence>
<dbReference type="SUPFAM" id="SSF47336">
    <property type="entry name" value="ACP-like"/>
    <property type="match status" value="4"/>
</dbReference>
<dbReference type="RefSeq" id="WP_089243223.1">
    <property type="nucleotide sequence ID" value="NZ_FZOW01000002.1"/>
</dbReference>
<dbReference type="InterPro" id="IPR023213">
    <property type="entry name" value="CAT-like_dom_sf"/>
</dbReference>
<dbReference type="Pfam" id="PF00668">
    <property type="entry name" value="Condensation"/>
    <property type="match status" value="5"/>
</dbReference>
<dbReference type="GO" id="GO:0044550">
    <property type="term" value="P:secondary metabolite biosynthetic process"/>
    <property type="evidence" value="ECO:0007669"/>
    <property type="project" value="TreeGrafter"/>
</dbReference>
<reference evidence="7" key="1">
    <citation type="submission" date="2017-06" db="EMBL/GenBank/DDBJ databases">
        <authorList>
            <person name="Varghese N."/>
            <person name="Submissions S."/>
        </authorList>
    </citation>
    <scope>NUCLEOTIDE SEQUENCE [LARGE SCALE GENOMIC DNA]</scope>
    <source>
        <strain evidence="7">JCM 23211</strain>
    </source>
</reference>
<protein>
    <submittedName>
        <fullName evidence="6">Non-ribosomal peptide synthase domain TIGR01720/amino acid adenylation domain-containing protein</fullName>
    </submittedName>
</protein>
<dbReference type="PROSITE" id="PS00012">
    <property type="entry name" value="PHOSPHOPANTETHEINE"/>
    <property type="match status" value="2"/>
</dbReference>
<proteinExistence type="predicted"/>
<gene>
    <name evidence="6" type="ORF">SAMN05421642_102150</name>
</gene>
<dbReference type="InterPro" id="IPR006162">
    <property type="entry name" value="Ppantetheine_attach_site"/>
</dbReference>
<dbReference type="SMART" id="SM00823">
    <property type="entry name" value="PKS_PP"/>
    <property type="match status" value="3"/>
</dbReference>
<accession>A0A239E3J0</accession>
<dbReference type="InterPro" id="IPR000873">
    <property type="entry name" value="AMP-dep_synth/lig_dom"/>
</dbReference>
<dbReference type="Gene3D" id="1.10.1200.10">
    <property type="entry name" value="ACP-like"/>
    <property type="match status" value="4"/>
</dbReference>
<dbReference type="NCBIfam" id="NF003417">
    <property type="entry name" value="PRK04813.1"/>
    <property type="match status" value="3"/>
</dbReference>
<dbReference type="InterPro" id="IPR001242">
    <property type="entry name" value="Condensation_dom"/>
</dbReference>
<dbReference type="PANTHER" id="PTHR45527:SF1">
    <property type="entry name" value="FATTY ACID SYNTHASE"/>
    <property type="match status" value="1"/>
</dbReference>
<organism evidence="6 7">
    <name type="scientific">Rhodococcoides kyotonense</name>
    <dbReference type="NCBI Taxonomy" id="398843"/>
    <lineage>
        <taxon>Bacteria</taxon>
        <taxon>Bacillati</taxon>
        <taxon>Actinomycetota</taxon>
        <taxon>Actinomycetes</taxon>
        <taxon>Mycobacteriales</taxon>
        <taxon>Nocardiaceae</taxon>
        <taxon>Rhodococcoides</taxon>
    </lineage>
</organism>
<dbReference type="NCBIfam" id="TIGR01733">
    <property type="entry name" value="AA-adenyl-dom"/>
    <property type="match status" value="3"/>
</dbReference>
<name>A0A239E3J0_9NOCA</name>
<feature type="domain" description="Carrier" evidence="5">
    <location>
        <begin position="1969"/>
        <end position="2042"/>
    </location>
</feature>
<keyword evidence="3" id="KW-0597">Phosphoprotein</keyword>
<feature type="domain" description="Carrier" evidence="5">
    <location>
        <begin position="967"/>
        <end position="1044"/>
    </location>
</feature>
<dbReference type="InterPro" id="IPR010071">
    <property type="entry name" value="AA_adenyl_dom"/>
</dbReference>
<dbReference type="InterPro" id="IPR045851">
    <property type="entry name" value="AMP-bd_C_sf"/>
</dbReference>
<evidence type="ECO:0000313" key="6">
    <source>
        <dbReference type="EMBL" id="SNS38444.1"/>
    </source>
</evidence>
<keyword evidence="2" id="KW-0596">Phosphopantetheine</keyword>
<dbReference type="GO" id="GO:0008610">
    <property type="term" value="P:lipid biosynthetic process"/>
    <property type="evidence" value="ECO:0007669"/>
    <property type="project" value="UniProtKB-ARBA"/>
</dbReference>
<dbReference type="GO" id="GO:0003824">
    <property type="term" value="F:catalytic activity"/>
    <property type="evidence" value="ECO:0007669"/>
    <property type="project" value="InterPro"/>
</dbReference>
<dbReference type="STRING" id="398843.A3K89_04210"/>
<dbReference type="InterPro" id="IPR009081">
    <property type="entry name" value="PP-bd_ACP"/>
</dbReference>
<dbReference type="GO" id="GO:0043041">
    <property type="term" value="P:amino acid activation for nonribosomal peptide biosynthetic process"/>
    <property type="evidence" value="ECO:0007669"/>
    <property type="project" value="TreeGrafter"/>
</dbReference>
<feature type="compositionally biased region" description="Basic and acidic residues" evidence="4">
    <location>
        <begin position="1955"/>
        <end position="1967"/>
    </location>
</feature>
<dbReference type="GO" id="GO:0031177">
    <property type="term" value="F:phosphopantetheine binding"/>
    <property type="evidence" value="ECO:0007669"/>
    <property type="project" value="InterPro"/>
</dbReference>
<dbReference type="EMBL" id="FZOW01000002">
    <property type="protein sequence ID" value="SNS38444.1"/>
    <property type="molecule type" value="Genomic_DNA"/>
</dbReference>
<dbReference type="PROSITE" id="PS50075">
    <property type="entry name" value="CARRIER"/>
    <property type="match status" value="4"/>
</dbReference>
<evidence type="ECO:0000259" key="5">
    <source>
        <dbReference type="PROSITE" id="PS50075"/>
    </source>
</evidence>
<feature type="region of interest" description="Disordered" evidence="4">
    <location>
        <begin position="1945"/>
        <end position="1967"/>
    </location>
</feature>
<dbReference type="InterPro" id="IPR020806">
    <property type="entry name" value="PKS_PP-bd"/>
</dbReference>
<dbReference type="Gene3D" id="3.30.300.30">
    <property type="match status" value="3"/>
</dbReference>
<evidence type="ECO:0000256" key="1">
    <source>
        <dbReference type="ARBA" id="ARBA00001957"/>
    </source>
</evidence>
<evidence type="ECO:0000256" key="2">
    <source>
        <dbReference type="ARBA" id="ARBA00022450"/>
    </source>
</evidence>
<dbReference type="CDD" id="cd05930">
    <property type="entry name" value="A_NRPS"/>
    <property type="match status" value="3"/>
</dbReference>
<dbReference type="PROSITE" id="PS00455">
    <property type="entry name" value="AMP_BINDING"/>
    <property type="match status" value="3"/>
</dbReference>
<dbReference type="InterPro" id="IPR020845">
    <property type="entry name" value="AMP-binding_CS"/>
</dbReference>
<evidence type="ECO:0000313" key="7">
    <source>
        <dbReference type="Proteomes" id="UP000198327"/>
    </source>
</evidence>
<comment type="cofactor">
    <cofactor evidence="1">
        <name>pantetheine 4'-phosphate</name>
        <dbReference type="ChEBI" id="CHEBI:47942"/>
    </cofactor>
</comment>
<dbReference type="Gene3D" id="3.40.50.980">
    <property type="match status" value="6"/>
</dbReference>
<dbReference type="Gene3D" id="3.30.559.30">
    <property type="entry name" value="Nonribosomal peptide synthetase, condensation domain"/>
    <property type="match status" value="5"/>
</dbReference>
<dbReference type="Pfam" id="PF00501">
    <property type="entry name" value="AMP-binding"/>
    <property type="match status" value="3"/>
</dbReference>
<evidence type="ECO:0000256" key="4">
    <source>
        <dbReference type="SAM" id="MobiDB-lite"/>
    </source>
</evidence>
<dbReference type="UniPathway" id="UPA00011"/>
<dbReference type="PANTHER" id="PTHR45527">
    <property type="entry name" value="NONRIBOSOMAL PEPTIDE SYNTHETASE"/>
    <property type="match status" value="1"/>
</dbReference>
<sequence>MTLVEEHHADDTETVMLPLTGAQLGIWNAQRLEPDSPYYLVGEVLEIDASADGSSIDVPALIDAITATVGEAETMRLRFVSTEDGPRQWIEPAGEVAVPIVDLSGEADPHAAAHERVAQIRHDAALLARDMVDRELFVYTVLQLSDSETWCVQLYHHLIVDGYSAAMISRRLAARYTSAITGKKLRPNTFGSFEDVVVEDVRYRESDDAVGDREYWTNRLNPLPELRGRSTGDVGSASRTHSARAVVDADGMAVMKSIADGLGCTWADVFIGAYVGFVARLHQSTDVVLALPVMVRTTRAALTTPSMAVNVLPLRVSVALADDIATLASSVATALGELRAHQRYRGEDVVRDLAAPGAGALLHGVGINLKAFDFDLDFAGAVGTLRNVAGGPPEELGLTATPIDGGRMLLGFEVDARAVSAEAATARVQGLAELVRALCSPDRPRLGDVNLRGSSIPAGWNPPALVQDVPSVPDVFADMVDAHAGDVVLVDDEKQWTAAELGDRVGTIAGALRRRGIGAEDVVALALPRNADIVASIFAVWQVGAAYVVLDPSYPLERLDGLVRQAKPAVLLCDDESPVTADCDVVALRGLATEARRSELGVSVTDPDDMAYVLFTSGSTGTPKGVVVRAGGLAHLVARQRASVYADAAARAGGRRLHVAHTTSFAFDASLDPLLWILDGHRVHLYDSEVQRDADLQIAKFREHGIDVVDTTPSMASFLVDAGLVDTAVSTVVVGGEALPSKLAEVLAASPARAYNMYGPTEATVDAISDDVDSASVRIGRPLDGTAAYLLDGALQPALDGEIGELYLAGPQLARGYLDRPGVTSERFVANPHHEGLRMYRTGDLARWDRESGFEYLGRADDQVKIRGHRIELREVESALALTDSVRTAVAVVVGSGVEVKLIGYVTADGDPTGDDIRRDLLTRVPDHLVPSAVVVLDELPVTVNGKVDKARLPAPTTATESQADRRPSTPAEYALCAVIGDVLGQDDVSLDADLFTLGGDSIGAIAISSRLRGHGIVLTPKEILSGKDLATLAAAGRALERPTDSDEDVAIGVAPTTPIMRNALSVDTLDVMASYAQWTAVEVQDRLDLDTLADAVAAVLQRHSALRMIVTDAESVEILEDHNAPVVSEFGSATTSETSDVEYARDLAGTLDPSSGKMLAVGIVRVADGPDRVLTVAHHFAVDAVSWGVLVSDLLAFASGRDVPQVDEESWRHRATELSARAAAHGYIDEIDHWTAVLESDSAALTHAGPRPGIDTHATSTITHTTASTAVTMAILDDLCARYAARPDEVLLLALTLAVRGHRGAGRGDFPVLMEGHGRDSDTDHDRGRGSTVGWFTTEYPVRAPASLVADDVSFAEARSGGAVLADMLHAIKAERRRGRDNGIGYGVLRFLDDAGRDLVSLPAPQIVLNYLGTSTGLAGPGWRSAREAFGVVEPAARTLSEVLAVNVSVHERTLTIEWTAASALLDENSVDALRRGFSDALESLAAHAALFPGGLSAVDCEAVSITQSQIAELEAITGPLATVLPLSPLQAGLLAHAARFTERDVYTLTAVVDLDGDLDPVRLQTAFHAVVTRHPNLASGFHFEGVDDPVQTIPRVITVPWDVTDLRGLSRQAACSATSLLQTRAAARVFDVRRGPLLAARVVLLPENRTQLILNAHHLVTDGWSTPIVLRELVHHYNHGGSGLPPAADYADFLVWLTRLNRTDLLGAWRARLAGLTQPTIVARGEDGGSAALSIDVDVPSTMGDRLAALARENGLTVNSVVQGAWSAVLAALVGRDDVVFGTTVSGRPSDLDRATEMVGLFSNTVPVRLRMDSRPLVEVLQQSQREQYELGDAQQLSLSEIESCADARGPLFDTLVVFENYPNVFGPQDDSDPETRITGIGNVSVTQYPLSLLAPPGDAFTLVVDHDPAVVSGSIAGAVAQALPAVLAEMIDSLRRPASDFVPSSIDPLPPRSDRTADHATPDLRPVDARTAETIAARLSDVLETQVGVDDDFFDRGGHSLAAMRAVSVLRRCGVAVTVAEIFAARTPTVLATLSRPIGDQVEPAVSAPAEPVMSSAQRRLWILERLGQGSRAHDVPVVLEFSGPIDVDAMAGAWRDVLSLFEILRTCYPGDSAGDPYPVVLAESDIPAMTTVDVVNGVDASVHALLTDPAATFDIERRIPARATIVRGDGRTVLVIVVHHIAIDGTSVGVIMDSLATAYRERSAGRTPSLTTGAPTFWEFADKAAGQSEKSERYWSTQLAGLPAELELPTDRPRPRTGSHRSIGVSKPLQQSVIGAVRQAAVQHGVSPLMILETAVALAWHRFGAGVDIPLGTTVSDRELIDDGRFRDTVGYLVNTVVHRIDLSGNPTPAQVLERVRTTSLDALAHQQTPFDRVVEAVAPERALGRHPLFQTIVGHDVRGGSFDFGGVTASELELADPPARMDVAIWLREHGNGIDLAVGGAADLFDADTVDRLAIEIVRSLECVLGRPDERLSQVGGSEALETAVRQTAPASLIQRFLDRVADGPDAAAVTAGDRLLTYGELAARVDATARELVSRGVRPGSVVAVAVGRDQDLPTALLAVLRCGAAYLPLDVDYPQQRLQYMVDDAKPKCVLVQSSTAGAVEWIDLPTVEVDRIDVRSAPAVDLPSIPAADDSLAYVIHTSGTTGNPKGVMITSANLAAFADAAVVLEWLRPSDTIVAVTTVSFDIAVLELLCPLIVGASVVVVPRATVVDPPKLARVITESGATVVQATPSLWRLLLAADRDYSVRVLVGGEAVPAELADRLSDVGSEVWNVYGPTEATVWATAASLDKGRPVTIGSPWIDVDAHVLDELLREVPDGASGELYLGGAQVARGYLNRSSHSATRFVAHPTRTGARLYRTGDLVRKRDSVIEYLRRTDDQVKVRGFRVELGEVETALRGLDGVADAAAKVAEIDDGTVRLFGYVVAIKGTEPNGTALRAELAPKVPNHFLPQSITVLGALPRTLNGKLDRAALPIPDLVEPAVAVDVRPPSMSILDDVLAAAAEVLGSVVDPDVGFFAAGGDSIAAVRFVAAAARRGIAVEIAAVFESSSLAGLADTASRSSGQAADGTAELIRVEDAERAVLDADHPGWQQVLPLTPLQRGMYFQSVTSGRTGDNYHVQHRFTFAGTVDRRAVDIAMAAVLQRYPNLTGVFTHSVFAEPVSILRPVVVVAEVRTVQSEAEFDDVAAEEFSRPFALDRGPLLRTVVVTGPQCEQVMVTGHHLLTDAWSQGVLFSEFFVLYGTAKMLVGLDSSRPDGDVVDAALRVLEPAANFTDHLRLLSSSDHDVSAKAWALQLAELDEPTIVAPDASRGTMSVPNRHTIGIGDAVRDAMAALAADMGVTVSAIVSAAWGLTLRRVTGRDDVVFGTTVSGRDPRVPRVDRMVGLTLNTVPVRVRTDPGMSLHDLVRDVFGRQTAVIDHHHVGLGEISRAAGFETLFDTLVVFRNVGGDADRAGVFERAGISEAEAFDATHYAVTVDVDPRSRGGGLELTIENRPELVDDTTARAMASVVVDMLGALVDQADTTVAHTGRRRADLEATPLVAPRVRIPGPGEYEGNIDSLLSERAAASPDHPALTCGDETLTARQFDDRVTALASLLAASGVGAGDVVALLLPRVADHVVAIFAVMRSGAAYLPLDLAHPTSRHIELVQDSGSRAIITVDAESESVRAVTAALPSDVDVLDLSTPTVRDVLSGSVVAPTVSPDRIAGPVHPDQLAYVIYTSGSTGKPKGVQVGHRGLTTMYHNHRDEIFRPTEDSVGGRTLRIAHTVSFSFDMSWEELFWMLAGHHVHVVDEAARADPIGLVGHYRDVGIDVVNVTPSYARELVAAGLLDGDRAPVLVMLGGEAVPQELWTHLREQDGVDGYDLYGPTEFTINALGSAVRDSATPCLGRPVRNAFARVLDSGLRPVAVGAAGELYMSGDGVAQGYLGRPGRTSTVFLADPFAAGERMYRTGDLVRYLPGGRLEYLGRADRQVKIRGIRIELGEVESALEALPGVERAAATVRSTGTASQLVGYVVAQDGSTDFRSLLRDSVPAHLVPSRVVVVDHIPLTINGKLDRAALPEPPRRDVSETLQTATQRGVAQIFRDVLGLDDIGADDGFADCGGDSLAAMRLVSRVQRDYGVRIEISQLIARQTVCAVAELVDGR</sequence>
<dbReference type="GO" id="GO:0005737">
    <property type="term" value="C:cytoplasm"/>
    <property type="evidence" value="ECO:0007669"/>
    <property type="project" value="TreeGrafter"/>
</dbReference>
<feature type="domain" description="Carrier" evidence="5">
    <location>
        <begin position="2994"/>
        <end position="3067"/>
    </location>
</feature>